<name>A0A1L7WWQ9_9HELO</name>
<keyword evidence="2" id="KW-0472">Membrane</keyword>
<accession>A0A1L7WWQ9</accession>
<feature type="transmembrane region" description="Helical" evidence="2">
    <location>
        <begin position="137"/>
        <end position="160"/>
    </location>
</feature>
<feature type="region of interest" description="Disordered" evidence="1">
    <location>
        <begin position="389"/>
        <end position="418"/>
    </location>
</feature>
<proteinExistence type="predicted"/>
<evidence type="ECO:0000313" key="3">
    <source>
        <dbReference type="EMBL" id="CZR57206.1"/>
    </source>
</evidence>
<protein>
    <submittedName>
        <fullName evidence="3">Uncharacterized protein</fullName>
    </submittedName>
</protein>
<organism evidence="3 4">
    <name type="scientific">Phialocephala subalpina</name>
    <dbReference type="NCBI Taxonomy" id="576137"/>
    <lineage>
        <taxon>Eukaryota</taxon>
        <taxon>Fungi</taxon>
        <taxon>Dikarya</taxon>
        <taxon>Ascomycota</taxon>
        <taxon>Pezizomycotina</taxon>
        <taxon>Leotiomycetes</taxon>
        <taxon>Helotiales</taxon>
        <taxon>Mollisiaceae</taxon>
        <taxon>Phialocephala</taxon>
        <taxon>Phialocephala fortinii species complex</taxon>
    </lineage>
</organism>
<reference evidence="3 4" key="1">
    <citation type="submission" date="2016-03" db="EMBL/GenBank/DDBJ databases">
        <authorList>
            <person name="Ploux O."/>
        </authorList>
    </citation>
    <scope>NUCLEOTIDE SEQUENCE [LARGE SCALE GENOMIC DNA]</scope>
    <source>
        <strain evidence="3 4">UAMH 11012</strain>
    </source>
</reference>
<dbReference type="AlphaFoldDB" id="A0A1L7WWQ9"/>
<dbReference type="OrthoDB" id="3639251at2759"/>
<evidence type="ECO:0000313" key="4">
    <source>
        <dbReference type="Proteomes" id="UP000184330"/>
    </source>
</evidence>
<gene>
    <name evidence="3" type="ORF">PAC_07095</name>
</gene>
<evidence type="ECO:0000256" key="2">
    <source>
        <dbReference type="SAM" id="Phobius"/>
    </source>
</evidence>
<keyword evidence="4" id="KW-1185">Reference proteome</keyword>
<dbReference type="EMBL" id="FJOG01000009">
    <property type="protein sequence ID" value="CZR57206.1"/>
    <property type="molecule type" value="Genomic_DNA"/>
</dbReference>
<keyword evidence="2" id="KW-0812">Transmembrane</keyword>
<feature type="transmembrane region" description="Helical" evidence="2">
    <location>
        <begin position="282"/>
        <end position="304"/>
    </location>
</feature>
<feature type="region of interest" description="Disordered" evidence="1">
    <location>
        <begin position="355"/>
        <end position="377"/>
    </location>
</feature>
<feature type="transmembrane region" description="Helical" evidence="2">
    <location>
        <begin position="327"/>
        <end position="347"/>
    </location>
</feature>
<sequence length="418" mass="45745">MKEDLSLYGNELNYATCSQYPMPVAMQSLVYQDEFKILHPVCVTMIFSRNCSGADDVPPGAWKSAGLSGMDSGKSGDPDMYLPRFLVAMFETGHYPAKAGIRKQSSLDALQSSTAQQQLDLCSVHTSIPALLTASTIWLLFIVDAIISVAVIIPQTFFFLDIPARQKPGYVFNEADVELARDRNPKERRVNQGAFTNAQCVSLNFQDLRGPEFSLVPSKYWHFPGQKMVAGSRDMASLVDLCNSEAGLRIDNYTTPIQATVVVLILFMTWRSDTWLKGRRWPMLILGSVVNGAVCVILGATPIWKSGYESLRISGLEGLSEYFCGNYTIAAGLLYLMALTALGLAYLQHQKGNRLSGDGKEDSSENEPISRSVDGNGLGKVAVDVGLRGERTLNSRDGGRDDRTSVTDSVGPVSARVR</sequence>
<feature type="compositionally biased region" description="Basic and acidic residues" evidence="1">
    <location>
        <begin position="389"/>
        <end position="405"/>
    </location>
</feature>
<evidence type="ECO:0000256" key="1">
    <source>
        <dbReference type="SAM" id="MobiDB-lite"/>
    </source>
</evidence>
<keyword evidence="2" id="KW-1133">Transmembrane helix</keyword>
<dbReference type="Proteomes" id="UP000184330">
    <property type="component" value="Unassembled WGS sequence"/>
</dbReference>